<dbReference type="EMBL" id="FNQS01000002">
    <property type="protein sequence ID" value="SEA00559.1"/>
    <property type="molecule type" value="Genomic_DNA"/>
</dbReference>
<organism evidence="1 2">
    <name type="scientific">Lonsdalea quercina</name>
    <dbReference type="NCBI Taxonomy" id="71657"/>
    <lineage>
        <taxon>Bacteria</taxon>
        <taxon>Pseudomonadati</taxon>
        <taxon>Pseudomonadota</taxon>
        <taxon>Gammaproteobacteria</taxon>
        <taxon>Enterobacterales</taxon>
        <taxon>Pectobacteriaceae</taxon>
        <taxon>Lonsdalea</taxon>
    </lineage>
</organism>
<reference evidence="1 2" key="1">
    <citation type="submission" date="2016-10" db="EMBL/GenBank/DDBJ databases">
        <authorList>
            <person name="de Groot N.N."/>
        </authorList>
    </citation>
    <scope>NUCLEOTIDE SEQUENCE [LARGE SCALE GENOMIC DNA]</scope>
    <source>
        <strain evidence="1 2">ATCC 29281</strain>
    </source>
</reference>
<dbReference type="Proteomes" id="UP000187280">
    <property type="component" value="Unassembled WGS sequence"/>
</dbReference>
<protein>
    <recommendedName>
        <fullName evidence="3">Cupin domain-containing protein</fullName>
    </recommendedName>
</protein>
<proteinExistence type="predicted"/>
<evidence type="ECO:0008006" key="3">
    <source>
        <dbReference type="Google" id="ProtNLM"/>
    </source>
</evidence>
<name>A0A1H3XMG2_9GAMM</name>
<dbReference type="GeneID" id="97763628"/>
<accession>A0A1H3XMG2</accession>
<keyword evidence="2" id="KW-1185">Reference proteome</keyword>
<dbReference type="STRING" id="71657.SAMN02982996_00700"/>
<dbReference type="RefSeq" id="WP_026742425.1">
    <property type="nucleotide sequence ID" value="NZ_FNQS01000002.1"/>
</dbReference>
<gene>
    <name evidence="1" type="ORF">SAMN02982996_00700</name>
</gene>
<sequence>MKKAKAFLFMAAALAVSLKGYCESGKVTVAEQARIPAIKLINVEGDNSSFVKGSIPALEKIPTQKFWISNSTEDWEKNTHAAPRKQYVITLKGTLKFKVSNGSTFIIAPGTVLLAEDLKGPGHSWEIIDGNEWVRAYIPMEGDKDYFTSDK</sequence>
<evidence type="ECO:0000313" key="1">
    <source>
        <dbReference type="EMBL" id="SEA00559.1"/>
    </source>
</evidence>
<dbReference type="AlphaFoldDB" id="A0A1H3XMG2"/>
<dbReference type="eggNOG" id="COG1917">
    <property type="taxonomic scope" value="Bacteria"/>
</dbReference>
<evidence type="ECO:0000313" key="2">
    <source>
        <dbReference type="Proteomes" id="UP000187280"/>
    </source>
</evidence>